<feature type="region of interest" description="Disordered" evidence="1">
    <location>
        <begin position="1"/>
        <end position="91"/>
    </location>
</feature>
<sequence length="111" mass="12461">MLMLKSNTASPNAGIRRRVQRPLPPPIFTTYVKTHNANSIRHSHHEPASQAPTPHTPTLGRQYRAVPGTMPSRKAEVGASPTPNEPSVSLFSKDLTEIQRERALEIWHDYM</sequence>
<proteinExistence type="predicted"/>
<dbReference type="HOGENOM" id="CLU_2158772_0_0_1"/>
<protein>
    <submittedName>
        <fullName evidence="2">Uncharacterized protein</fullName>
    </submittedName>
</protein>
<dbReference type="AlphaFoldDB" id="G9P769"/>
<dbReference type="Proteomes" id="UP000005426">
    <property type="component" value="Unassembled WGS sequence"/>
</dbReference>
<accession>G9P769</accession>
<name>G9P769_HYPAI</name>
<feature type="compositionally biased region" description="Polar residues" evidence="1">
    <location>
        <begin position="31"/>
        <end position="40"/>
    </location>
</feature>
<organism evidence="2 3">
    <name type="scientific">Hypocrea atroviridis (strain ATCC 20476 / IMI 206040)</name>
    <name type="common">Trichoderma atroviride</name>
    <dbReference type="NCBI Taxonomy" id="452589"/>
    <lineage>
        <taxon>Eukaryota</taxon>
        <taxon>Fungi</taxon>
        <taxon>Dikarya</taxon>
        <taxon>Ascomycota</taxon>
        <taxon>Pezizomycotina</taxon>
        <taxon>Sordariomycetes</taxon>
        <taxon>Hypocreomycetidae</taxon>
        <taxon>Hypocreales</taxon>
        <taxon>Hypocreaceae</taxon>
        <taxon>Trichoderma</taxon>
    </lineage>
</organism>
<evidence type="ECO:0000313" key="2">
    <source>
        <dbReference type="EMBL" id="EHK40741.1"/>
    </source>
</evidence>
<gene>
    <name evidence="2" type="ORF">TRIATDRAFT_311324</name>
</gene>
<comment type="caution">
    <text evidence="2">The sequence shown here is derived from an EMBL/GenBank/DDBJ whole genome shotgun (WGS) entry which is preliminary data.</text>
</comment>
<feature type="compositionally biased region" description="Polar residues" evidence="1">
    <location>
        <begin position="81"/>
        <end position="90"/>
    </location>
</feature>
<evidence type="ECO:0000313" key="3">
    <source>
        <dbReference type="Proteomes" id="UP000005426"/>
    </source>
</evidence>
<dbReference type="EMBL" id="ABDG02000027">
    <property type="protein sequence ID" value="EHK40741.1"/>
    <property type="molecule type" value="Genomic_DNA"/>
</dbReference>
<reference evidence="2 3" key="1">
    <citation type="journal article" date="2011" name="Genome Biol.">
        <title>Comparative genome sequence analysis underscores mycoparasitism as the ancestral life style of Trichoderma.</title>
        <authorList>
            <person name="Kubicek C.P."/>
            <person name="Herrera-Estrella A."/>
            <person name="Seidl-Seiboth V."/>
            <person name="Martinez D.A."/>
            <person name="Druzhinina I.S."/>
            <person name="Thon M."/>
            <person name="Zeilinger S."/>
            <person name="Casas-Flores S."/>
            <person name="Horwitz B.A."/>
            <person name="Mukherjee P.K."/>
            <person name="Mukherjee M."/>
            <person name="Kredics L."/>
            <person name="Alcaraz L.D."/>
            <person name="Aerts A."/>
            <person name="Antal Z."/>
            <person name="Atanasova L."/>
            <person name="Cervantes-Badillo M.G."/>
            <person name="Challacombe J."/>
            <person name="Chertkov O."/>
            <person name="McCluskey K."/>
            <person name="Coulpier F."/>
            <person name="Deshpande N."/>
            <person name="von Doehren H."/>
            <person name="Ebbole D.J."/>
            <person name="Esquivel-Naranjo E.U."/>
            <person name="Fekete E."/>
            <person name="Flipphi M."/>
            <person name="Glaser F."/>
            <person name="Gomez-Rodriguez E.Y."/>
            <person name="Gruber S."/>
            <person name="Han C."/>
            <person name="Henrissat B."/>
            <person name="Hermosa R."/>
            <person name="Hernandez-Onate M."/>
            <person name="Karaffa L."/>
            <person name="Kosti I."/>
            <person name="Le Crom S."/>
            <person name="Lindquist E."/>
            <person name="Lucas S."/>
            <person name="Luebeck M."/>
            <person name="Luebeck P.S."/>
            <person name="Margeot A."/>
            <person name="Metz B."/>
            <person name="Misra M."/>
            <person name="Nevalainen H."/>
            <person name="Omann M."/>
            <person name="Packer N."/>
            <person name="Perrone G."/>
            <person name="Uresti-Rivera E.E."/>
            <person name="Salamov A."/>
            <person name="Schmoll M."/>
            <person name="Seiboth B."/>
            <person name="Shapiro H."/>
            <person name="Sukno S."/>
            <person name="Tamayo-Ramos J.A."/>
            <person name="Tisch D."/>
            <person name="Wiest A."/>
            <person name="Wilkinson H.H."/>
            <person name="Zhang M."/>
            <person name="Coutinho P.M."/>
            <person name="Kenerley C.M."/>
            <person name="Monte E."/>
            <person name="Baker S.E."/>
            <person name="Grigoriev I.V."/>
        </authorList>
    </citation>
    <scope>NUCLEOTIDE SEQUENCE [LARGE SCALE GENOMIC DNA]</scope>
    <source>
        <strain evidence="3">ATCC 20476 / IMI 206040</strain>
    </source>
</reference>
<keyword evidence="3" id="KW-1185">Reference proteome</keyword>
<evidence type="ECO:0000256" key="1">
    <source>
        <dbReference type="SAM" id="MobiDB-lite"/>
    </source>
</evidence>
<feature type="compositionally biased region" description="Polar residues" evidence="1">
    <location>
        <begin position="1"/>
        <end position="11"/>
    </location>
</feature>